<organism evidence="6 7">
    <name type="scientific">Macrostomum lignano</name>
    <dbReference type="NCBI Taxonomy" id="282301"/>
    <lineage>
        <taxon>Eukaryota</taxon>
        <taxon>Metazoa</taxon>
        <taxon>Spiralia</taxon>
        <taxon>Lophotrochozoa</taxon>
        <taxon>Platyhelminthes</taxon>
        <taxon>Rhabditophora</taxon>
        <taxon>Macrostomorpha</taxon>
        <taxon>Macrostomida</taxon>
        <taxon>Macrostomidae</taxon>
        <taxon>Macrostomum</taxon>
    </lineage>
</organism>
<keyword evidence="1" id="KW-0479">Metal-binding</keyword>
<evidence type="ECO:0000256" key="2">
    <source>
        <dbReference type="ARBA" id="ARBA00022771"/>
    </source>
</evidence>
<evidence type="ECO:0000256" key="3">
    <source>
        <dbReference type="ARBA" id="ARBA00022833"/>
    </source>
</evidence>
<keyword evidence="3" id="KW-0862">Zinc</keyword>
<dbReference type="SMART" id="SM00184">
    <property type="entry name" value="RING"/>
    <property type="match status" value="1"/>
</dbReference>
<dbReference type="PROSITE" id="PS50089">
    <property type="entry name" value="ZF_RING_2"/>
    <property type="match status" value="1"/>
</dbReference>
<dbReference type="Proteomes" id="UP000215902">
    <property type="component" value="Unassembled WGS sequence"/>
</dbReference>
<evidence type="ECO:0000313" key="6">
    <source>
        <dbReference type="EMBL" id="PAA51046.1"/>
    </source>
</evidence>
<evidence type="ECO:0000256" key="1">
    <source>
        <dbReference type="ARBA" id="ARBA00022723"/>
    </source>
</evidence>
<proteinExistence type="predicted"/>
<comment type="caution">
    <text evidence="6">The sequence shown here is derived from an EMBL/GenBank/DDBJ whole genome shotgun (WGS) entry which is preliminary data.</text>
</comment>
<dbReference type="InterPro" id="IPR001841">
    <property type="entry name" value="Znf_RING"/>
</dbReference>
<evidence type="ECO:0000259" key="5">
    <source>
        <dbReference type="PROSITE" id="PS50089"/>
    </source>
</evidence>
<dbReference type="EMBL" id="NIVC01003513">
    <property type="protein sequence ID" value="PAA51046.1"/>
    <property type="molecule type" value="Genomic_DNA"/>
</dbReference>
<evidence type="ECO:0000313" key="7">
    <source>
        <dbReference type="Proteomes" id="UP000215902"/>
    </source>
</evidence>
<dbReference type="AlphaFoldDB" id="A0A267DPG0"/>
<dbReference type="InterPro" id="IPR013083">
    <property type="entry name" value="Znf_RING/FYVE/PHD"/>
</dbReference>
<dbReference type="PROSITE" id="PS00518">
    <property type="entry name" value="ZF_RING_1"/>
    <property type="match status" value="1"/>
</dbReference>
<gene>
    <name evidence="6" type="ORF">BOX15_Mlig017292g2</name>
</gene>
<sequence length="466" mass="50022">MLSQAVAAARAAARCPICDTDWTRSALTSSTEVRRLPACGHAVCIGCYANRWRLATNGRVVCPTCGVACREKPDGLPADAAAAVEGIGRLLAHLASQQQRTLLASSKQSAGGSHRPQVRQLELWEPCYSPEYLAKRRAVLCLRRDWNNQQVEAVDSDTGQHLASLQIEGLRQDRTLTSLCLRRHGQEQRHLLAADRYRDRLHVVDLSTGRCVQTYRDCSRPKCLWADEELALVSTRDGTGLLVLGWDQSDRLSSLGSVSAISGRSIAGLRCAVAAVSSDGSPSSFILILHRHGVSALDRRQLLRRFRRAVSALGTSGGGEAAGQPCDVPADGQLDSGEFGLADCSAMTASCGCRREKADSSCCSCLLFLAGREVPSAAGGGGGGQEGVPSNGIRVLQRRGSAWLLLATVRCRCRCGRCFAGCTGCWHQPRLLIDGLAYDEAGRRLIVSRRGTNSLQIVKLPACLSD</sequence>
<name>A0A267DPG0_9PLAT</name>
<accession>A0A267DPG0</accession>
<protein>
    <recommendedName>
        <fullName evidence="5">RING-type domain-containing protein</fullName>
    </recommendedName>
</protein>
<dbReference type="SUPFAM" id="SSF57850">
    <property type="entry name" value="RING/U-box"/>
    <property type="match status" value="1"/>
</dbReference>
<evidence type="ECO:0000256" key="4">
    <source>
        <dbReference type="PROSITE-ProRule" id="PRU00175"/>
    </source>
</evidence>
<dbReference type="InterPro" id="IPR017907">
    <property type="entry name" value="Znf_RING_CS"/>
</dbReference>
<feature type="domain" description="RING-type" evidence="5">
    <location>
        <begin position="15"/>
        <end position="65"/>
    </location>
</feature>
<keyword evidence="2 4" id="KW-0863">Zinc-finger</keyword>
<dbReference type="GO" id="GO:0008270">
    <property type="term" value="F:zinc ion binding"/>
    <property type="evidence" value="ECO:0007669"/>
    <property type="project" value="UniProtKB-KW"/>
</dbReference>
<dbReference type="Gene3D" id="3.30.40.10">
    <property type="entry name" value="Zinc/RING finger domain, C3HC4 (zinc finger)"/>
    <property type="match status" value="1"/>
</dbReference>
<keyword evidence="7" id="KW-1185">Reference proteome</keyword>
<reference evidence="6 7" key="1">
    <citation type="submission" date="2017-06" db="EMBL/GenBank/DDBJ databases">
        <title>A platform for efficient transgenesis in Macrostomum lignano, a flatworm model organism for stem cell research.</title>
        <authorList>
            <person name="Berezikov E."/>
        </authorList>
    </citation>
    <scope>NUCLEOTIDE SEQUENCE [LARGE SCALE GENOMIC DNA]</scope>
    <source>
        <strain evidence="6">DV1</strain>
        <tissue evidence="6">Whole organism</tissue>
    </source>
</reference>
<dbReference type="SUPFAM" id="SSF75011">
    <property type="entry name" value="3-carboxy-cis,cis-mucoante lactonizing enzyme"/>
    <property type="match status" value="1"/>
</dbReference>